<dbReference type="InterPro" id="IPR004827">
    <property type="entry name" value="bZIP"/>
</dbReference>
<dbReference type="CDD" id="cd14688">
    <property type="entry name" value="bZIP_YAP"/>
    <property type="match status" value="1"/>
</dbReference>
<dbReference type="SUPFAM" id="SSF57959">
    <property type="entry name" value="Leucine zipper domain"/>
    <property type="match status" value="1"/>
</dbReference>
<dbReference type="GO" id="GO:0000976">
    <property type="term" value="F:transcription cis-regulatory region binding"/>
    <property type="evidence" value="ECO:0007669"/>
    <property type="project" value="InterPro"/>
</dbReference>
<organism evidence="6 7">
    <name type="scientific">Tuber aestivum</name>
    <name type="common">summer truffle</name>
    <dbReference type="NCBI Taxonomy" id="59557"/>
    <lineage>
        <taxon>Eukaryota</taxon>
        <taxon>Fungi</taxon>
        <taxon>Dikarya</taxon>
        <taxon>Ascomycota</taxon>
        <taxon>Pezizomycotina</taxon>
        <taxon>Pezizomycetes</taxon>
        <taxon>Pezizales</taxon>
        <taxon>Tuberaceae</taxon>
        <taxon>Tuber</taxon>
    </lineage>
</organism>
<feature type="compositionally biased region" description="Polar residues" evidence="4">
    <location>
        <begin position="61"/>
        <end position="71"/>
    </location>
</feature>
<accession>A0A292PZ64</accession>
<feature type="compositionally biased region" description="Polar residues" evidence="4">
    <location>
        <begin position="207"/>
        <end position="222"/>
    </location>
</feature>
<feature type="compositionally biased region" description="Low complexity" evidence="4">
    <location>
        <begin position="46"/>
        <end position="60"/>
    </location>
</feature>
<evidence type="ECO:0000313" key="7">
    <source>
        <dbReference type="Proteomes" id="UP001412239"/>
    </source>
</evidence>
<evidence type="ECO:0000256" key="4">
    <source>
        <dbReference type="SAM" id="MobiDB-lite"/>
    </source>
</evidence>
<proteinExistence type="predicted"/>
<dbReference type="PANTHER" id="PTHR40621:SF9">
    <property type="entry name" value="MEAB PROTEIN"/>
    <property type="match status" value="1"/>
</dbReference>
<dbReference type="PANTHER" id="PTHR40621">
    <property type="entry name" value="TRANSCRIPTION FACTOR KAPC-RELATED"/>
    <property type="match status" value="1"/>
</dbReference>
<gene>
    <name evidence="6" type="ORF">GSTUAT00003132001</name>
</gene>
<feature type="region of interest" description="Disordered" evidence="4">
    <location>
        <begin position="46"/>
        <end position="84"/>
    </location>
</feature>
<protein>
    <recommendedName>
        <fullName evidence="5">BZIP domain-containing protein</fullName>
    </recommendedName>
</protein>
<sequence>MITSFLKDFQRKKKISSAPLVIIIYTSSRYPPSSIHLMAAAVKASPPHSSASSASSASSPEPTTMAQQAQFPTPRRKGGRKPVYATQEERKMRNRAAQAAFRERRTEYIKHLEATIKHQEESLSSLQQSSRNAADEVLMLRYKNSLLERILLEKGINVAAELKAFAQYDDRPQPAAPQPIPRPMPSQGQQQQATLQQQQHMHRPMMAQSQQQQKRPSINPSPESLFIKTSPIVPPSSRNNSPSIAIPTPPDASAYQIPQSVVTTPTAPSEFQPAGIPMQNFYPSPYQAHMEELGKLPREYDAELLESTEDDTQSGLENQSATADGVGGEMMGGMLRGSPLQQHGIYNNNNVRLIDPSFESMFNMETTPPISVGGLTDAFMKQFNSPFGFATSNLR</sequence>
<dbReference type="EMBL" id="LN890983">
    <property type="protein sequence ID" value="CUS12859.1"/>
    <property type="molecule type" value="Genomic_DNA"/>
</dbReference>
<dbReference type="AlphaFoldDB" id="A0A292PZ64"/>
<keyword evidence="2" id="KW-0539">Nucleus</keyword>
<evidence type="ECO:0000256" key="1">
    <source>
        <dbReference type="ARBA" id="ARBA00004123"/>
    </source>
</evidence>
<feature type="compositionally biased region" description="Pro residues" evidence="4">
    <location>
        <begin position="174"/>
        <end position="184"/>
    </location>
</feature>
<name>A0A292PZ64_9PEZI</name>
<comment type="subcellular location">
    <subcellularLocation>
        <location evidence="1">Nucleus</location>
    </subcellularLocation>
</comment>
<dbReference type="InterPro" id="IPR046347">
    <property type="entry name" value="bZIP_sf"/>
</dbReference>
<keyword evidence="7" id="KW-1185">Reference proteome</keyword>
<dbReference type="PROSITE" id="PS00036">
    <property type="entry name" value="BZIP_BASIC"/>
    <property type="match status" value="1"/>
</dbReference>
<dbReference type="InterPro" id="IPR050936">
    <property type="entry name" value="AP-1-like"/>
</dbReference>
<evidence type="ECO:0000259" key="5">
    <source>
        <dbReference type="PROSITE" id="PS00036"/>
    </source>
</evidence>
<dbReference type="GO" id="GO:0090575">
    <property type="term" value="C:RNA polymerase II transcription regulator complex"/>
    <property type="evidence" value="ECO:0007669"/>
    <property type="project" value="TreeGrafter"/>
</dbReference>
<dbReference type="Proteomes" id="UP001412239">
    <property type="component" value="Unassembled WGS sequence"/>
</dbReference>
<feature type="domain" description="BZIP" evidence="5">
    <location>
        <begin position="90"/>
        <end position="104"/>
    </location>
</feature>
<feature type="compositionally biased region" description="Low complexity" evidence="4">
    <location>
        <begin position="185"/>
        <end position="199"/>
    </location>
</feature>
<dbReference type="Gene3D" id="1.20.5.170">
    <property type="match status" value="1"/>
</dbReference>
<feature type="region of interest" description="Disordered" evidence="4">
    <location>
        <begin position="169"/>
        <end position="252"/>
    </location>
</feature>
<feature type="coiled-coil region" evidence="3">
    <location>
        <begin position="109"/>
        <end position="136"/>
    </location>
</feature>
<evidence type="ECO:0000256" key="3">
    <source>
        <dbReference type="SAM" id="Coils"/>
    </source>
</evidence>
<evidence type="ECO:0000313" key="6">
    <source>
        <dbReference type="EMBL" id="CUS12859.1"/>
    </source>
</evidence>
<evidence type="ECO:0000256" key="2">
    <source>
        <dbReference type="ARBA" id="ARBA00023242"/>
    </source>
</evidence>
<keyword evidence="3" id="KW-0175">Coiled coil</keyword>
<dbReference type="GO" id="GO:0001228">
    <property type="term" value="F:DNA-binding transcription activator activity, RNA polymerase II-specific"/>
    <property type="evidence" value="ECO:0007669"/>
    <property type="project" value="TreeGrafter"/>
</dbReference>
<reference evidence="6" key="1">
    <citation type="submission" date="2015-10" db="EMBL/GenBank/DDBJ databases">
        <authorList>
            <person name="Regsiter A."/>
            <person name="william w."/>
        </authorList>
    </citation>
    <scope>NUCLEOTIDE SEQUENCE</scope>
    <source>
        <strain evidence="6">Montdore</strain>
    </source>
</reference>